<protein>
    <submittedName>
        <fullName evidence="3">Aldo-keto reductase</fullName>
    </submittedName>
</protein>
<dbReference type="PROSITE" id="PS51257">
    <property type="entry name" value="PROKAR_LIPOPROTEIN"/>
    <property type="match status" value="1"/>
</dbReference>
<dbReference type="PANTHER" id="PTHR43625">
    <property type="entry name" value="AFLATOXIN B1 ALDEHYDE REDUCTASE"/>
    <property type="match status" value="1"/>
</dbReference>
<dbReference type="PRINTS" id="PR00069">
    <property type="entry name" value="ALDKETRDTASE"/>
</dbReference>
<accession>A0A1H5VTJ9</accession>
<dbReference type="EMBL" id="CP018839">
    <property type="protein sequence ID" value="APR03923.1"/>
    <property type="molecule type" value="Genomic_DNA"/>
</dbReference>
<dbReference type="SUPFAM" id="SSF51430">
    <property type="entry name" value="NAD(P)-linked oxidoreductase"/>
    <property type="match status" value="1"/>
</dbReference>
<dbReference type="STRING" id="96773.Tchl_1064"/>
<dbReference type="InterPro" id="IPR050791">
    <property type="entry name" value="Aldo-Keto_reductase"/>
</dbReference>
<dbReference type="Pfam" id="PF00248">
    <property type="entry name" value="Aldo_ket_red"/>
    <property type="match status" value="1"/>
</dbReference>
<dbReference type="GO" id="GO:0005737">
    <property type="term" value="C:cytoplasm"/>
    <property type="evidence" value="ECO:0007669"/>
    <property type="project" value="TreeGrafter"/>
</dbReference>
<proteinExistence type="predicted"/>
<dbReference type="InterPro" id="IPR023210">
    <property type="entry name" value="NADP_OxRdtase_dom"/>
</dbReference>
<dbReference type="InterPro" id="IPR036812">
    <property type="entry name" value="NAD(P)_OxRdtase_dom_sf"/>
</dbReference>
<dbReference type="OrthoDB" id="5488419at2"/>
<sequence>MQQRTLGPFQVGAIGLGCMNLSHAYGVPPAPEQAEALLRRALDLGVTHFDTAALYGFGANETLLGRVLAPYRSRFTLASKCGMTGVDGKRVIDGRPQTLKRTCEEALRRLQTEVIDLYYLHRWDRQVPIEDSVGALAELVSEGKIRAIGLSEVSAATLRRAHAVHPVVAVQTEYSLWTRNAEIAVLEACRELGVAFVAFSPVGRGFLAGALTTPAQVAAFDARDIRRAMPRFAGEAFAANLRLLEGYLALAREAGCTPAQLALAWLLQRGEHILPIPGTTRIDHLEENLQAGEIRLDGDLVARLDTLINRHTVSGPRYAAATQAEIDTEEF</sequence>
<dbReference type="PANTHER" id="PTHR43625:SF40">
    <property type="entry name" value="ALDO-KETO REDUCTASE YAKC [NADP(+)]"/>
    <property type="match status" value="1"/>
</dbReference>
<organism evidence="3 4">
    <name type="scientific">Thauera chlorobenzoica</name>
    <dbReference type="NCBI Taxonomy" id="96773"/>
    <lineage>
        <taxon>Bacteria</taxon>
        <taxon>Pseudomonadati</taxon>
        <taxon>Pseudomonadota</taxon>
        <taxon>Betaproteobacteria</taxon>
        <taxon>Rhodocyclales</taxon>
        <taxon>Zoogloeaceae</taxon>
        <taxon>Thauera</taxon>
    </lineage>
</organism>
<keyword evidence="1" id="KW-0560">Oxidoreductase</keyword>
<feature type="domain" description="NADP-dependent oxidoreductase" evidence="2">
    <location>
        <begin position="13"/>
        <end position="308"/>
    </location>
</feature>
<evidence type="ECO:0000313" key="3">
    <source>
        <dbReference type="EMBL" id="APR03923.1"/>
    </source>
</evidence>
<evidence type="ECO:0000259" key="2">
    <source>
        <dbReference type="Pfam" id="PF00248"/>
    </source>
</evidence>
<dbReference type="Gene3D" id="3.20.20.100">
    <property type="entry name" value="NADP-dependent oxidoreductase domain"/>
    <property type="match status" value="1"/>
</dbReference>
<gene>
    <name evidence="3" type="ORF">Tchl_1064</name>
</gene>
<dbReference type="KEGG" id="tcl:Tchl_1064"/>
<dbReference type="RefSeq" id="WP_075147479.1">
    <property type="nucleotide sequence ID" value="NZ_CP018839.1"/>
</dbReference>
<evidence type="ECO:0000256" key="1">
    <source>
        <dbReference type="ARBA" id="ARBA00023002"/>
    </source>
</evidence>
<dbReference type="Proteomes" id="UP000185739">
    <property type="component" value="Chromosome"/>
</dbReference>
<dbReference type="GO" id="GO:0016491">
    <property type="term" value="F:oxidoreductase activity"/>
    <property type="evidence" value="ECO:0007669"/>
    <property type="project" value="UniProtKB-KW"/>
</dbReference>
<dbReference type="AlphaFoldDB" id="A0A1H5VTJ9"/>
<name>A0A1H5VTJ9_9RHOO</name>
<evidence type="ECO:0000313" key="4">
    <source>
        <dbReference type="Proteomes" id="UP000185739"/>
    </source>
</evidence>
<dbReference type="InterPro" id="IPR020471">
    <property type="entry name" value="AKR"/>
</dbReference>
<keyword evidence="4" id="KW-1185">Reference proteome</keyword>
<reference evidence="3 4" key="1">
    <citation type="submission" date="2016-12" db="EMBL/GenBank/DDBJ databases">
        <title>Complete genome sequence of Thauera chlorobenzoica, a Betaproteobacterium degrading haloaromatics anaerobically to CO2 and halides.</title>
        <authorList>
            <person name="Goris T."/>
            <person name="Mergelsberg M."/>
            <person name="Boll M."/>
        </authorList>
    </citation>
    <scope>NUCLEOTIDE SEQUENCE [LARGE SCALE GENOMIC DNA]</scope>
    <source>
        <strain evidence="3 4">3CB1</strain>
    </source>
</reference>